<protein>
    <submittedName>
        <fullName evidence="1">Uncharacterized protein</fullName>
    </submittedName>
</protein>
<reference evidence="1 2" key="1">
    <citation type="submission" date="2019-03" db="EMBL/GenBank/DDBJ databases">
        <title>Genomic Encyclopedia of Type Strains, Phase IV (KMG-IV): sequencing the most valuable type-strain genomes for metagenomic binning, comparative biology and taxonomic classification.</title>
        <authorList>
            <person name="Goeker M."/>
        </authorList>
    </citation>
    <scope>NUCLEOTIDE SEQUENCE [LARGE SCALE GENOMIC DNA]</scope>
    <source>
        <strain evidence="1 2">DSM 101</strain>
    </source>
</reference>
<comment type="caution">
    <text evidence="1">The sequence shown here is derived from an EMBL/GenBank/DDBJ whole genome shotgun (WGS) entry which is preliminary data.</text>
</comment>
<dbReference type="Proteomes" id="UP000295030">
    <property type="component" value="Unassembled WGS sequence"/>
</dbReference>
<name>A0A4R1IBW8_ANCAQ</name>
<gene>
    <name evidence="1" type="ORF">EV667_1336</name>
</gene>
<dbReference type="OrthoDB" id="8368664at2"/>
<dbReference type="RefSeq" id="WP_131834460.1">
    <property type="nucleotide sequence ID" value="NZ_SMFY01000001.1"/>
</dbReference>
<accession>A0A4R1IBW8</accession>
<proteinExistence type="predicted"/>
<keyword evidence="2" id="KW-1185">Reference proteome</keyword>
<sequence length="299" mass="32082">MNLDGSTCRCPALHRAIVGHWHLRAPANDSELIPRDRPGKGRHPDLADVVPALRAWRDLHSPSVPLTTNWLASAANDNAAEEPFDAYEDEWRETLPAPSVDSQMEMRPRPEELVRAMGDVEIAHSEFGGPAVPVGGDMDVHPGMEPAVIGGTPCAPLARMGALRFGNGETHERGMVRAAGGVIRAGEIPVPRGALTHCGPFAVRDRHTSWHGSVDGKIDPASASPSISIEDRIDAERLAGRLRQQLGANDVAVLDTALEAQNLADIGELVGLTGKHAQREGKVMLRAAAERLREMLQAA</sequence>
<dbReference type="AlphaFoldDB" id="A0A4R1IBW8"/>
<evidence type="ECO:0000313" key="1">
    <source>
        <dbReference type="EMBL" id="TCK31230.1"/>
    </source>
</evidence>
<organism evidence="1 2">
    <name type="scientific">Ancylobacter aquaticus</name>
    <dbReference type="NCBI Taxonomy" id="100"/>
    <lineage>
        <taxon>Bacteria</taxon>
        <taxon>Pseudomonadati</taxon>
        <taxon>Pseudomonadota</taxon>
        <taxon>Alphaproteobacteria</taxon>
        <taxon>Hyphomicrobiales</taxon>
        <taxon>Xanthobacteraceae</taxon>
        <taxon>Ancylobacter</taxon>
    </lineage>
</organism>
<dbReference type="EMBL" id="SMFY01000001">
    <property type="protein sequence ID" value="TCK31230.1"/>
    <property type="molecule type" value="Genomic_DNA"/>
</dbReference>
<evidence type="ECO:0000313" key="2">
    <source>
        <dbReference type="Proteomes" id="UP000295030"/>
    </source>
</evidence>